<evidence type="ECO:0000256" key="5">
    <source>
        <dbReference type="SAM" id="Phobius"/>
    </source>
</evidence>
<keyword evidence="8" id="KW-1185">Reference proteome</keyword>
<dbReference type="InterPro" id="IPR007016">
    <property type="entry name" value="O-antigen_ligase-rel_domated"/>
</dbReference>
<evidence type="ECO:0000256" key="2">
    <source>
        <dbReference type="ARBA" id="ARBA00022692"/>
    </source>
</evidence>
<sequence>MKKYLRIAEKAFIVLGLSFLSGVFGVDSLGLVLSSAVVTFIRFFVWGMSTLLVAVFWKNTIITCRNNILLCILSVIALLSFFWSEFPDFTLFNSRDVLMMTSFSLYFATRFNQKQQVQVIANTLLIGCFLSIIAAFVLPSVGIHQASDAMESHPGAWKGVYGHKNNFGSMMVLSSVTFFTLPKENSFLYKWFGFGFSLVLMLLSTSKTSLVLSFVLIFIIMFYKNFRWHGKISVIFTNIGVLLLGCIIVPLLTYWVELLTGLGRDATFTGRTPIWTYALGRLMERPLLGYGRGAFWAPKSPYAIEAGQALGTGWVAPHGHNGFLDIALDLGLIGFLLFLTIYFTAFVRALKQGYATKNLEYLWPLAYLTFLSINNVTESILLRGENVYWTLFLTVAFSLSQRKTIQPINIPNQKNYLHVT</sequence>
<dbReference type="RefSeq" id="WP_171975361.1">
    <property type="nucleotide sequence ID" value="NZ_CAWOXK010000001.1"/>
</dbReference>
<dbReference type="GO" id="GO:0016874">
    <property type="term" value="F:ligase activity"/>
    <property type="evidence" value="ECO:0007669"/>
    <property type="project" value="UniProtKB-KW"/>
</dbReference>
<organism evidence="7 8">
    <name type="scientific">Brasilonema sennae CENA114</name>
    <dbReference type="NCBI Taxonomy" id="415709"/>
    <lineage>
        <taxon>Bacteria</taxon>
        <taxon>Bacillati</taxon>
        <taxon>Cyanobacteriota</taxon>
        <taxon>Cyanophyceae</taxon>
        <taxon>Nostocales</taxon>
        <taxon>Scytonemataceae</taxon>
        <taxon>Brasilonema</taxon>
        <taxon>Bromeliae group (in: Brasilonema)</taxon>
    </lineage>
</organism>
<proteinExistence type="predicted"/>
<evidence type="ECO:0000313" key="8">
    <source>
        <dbReference type="Proteomes" id="UP000503129"/>
    </source>
</evidence>
<dbReference type="KEGG" id="bsen:DP114_02595"/>
<gene>
    <name evidence="7" type="ORF">DP114_02595</name>
</gene>
<dbReference type="Proteomes" id="UP000503129">
    <property type="component" value="Chromosome"/>
</dbReference>
<feature type="transmembrane region" description="Helical" evidence="5">
    <location>
        <begin position="330"/>
        <end position="350"/>
    </location>
</feature>
<evidence type="ECO:0000256" key="4">
    <source>
        <dbReference type="ARBA" id="ARBA00023136"/>
    </source>
</evidence>
<evidence type="ECO:0000259" key="6">
    <source>
        <dbReference type="Pfam" id="PF04932"/>
    </source>
</evidence>
<feature type="transmembrane region" description="Helical" evidence="5">
    <location>
        <begin position="89"/>
        <end position="107"/>
    </location>
</feature>
<feature type="transmembrane region" description="Helical" evidence="5">
    <location>
        <begin position="64"/>
        <end position="83"/>
    </location>
</feature>
<keyword evidence="7" id="KW-0436">Ligase</keyword>
<feature type="transmembrane region" description="Helical" evidence="5">
    <location>
        <begin position="191"/>
        <end position="223"/>
    </location>
</feature>
<dbReference type="Pfam" id="PF04932">
    <property type="entry name" value="Wzy_C"/>
    <property type="match status" value="1"/>
</dbReference>
<keyword evidence="2 5" id="KW-0812">Transmembrane</keyword>
<evidence type="ECO:0000256" key="1">
    <source>
        <dbReference type="ARBA" id="ARBA00004141"/>
    </source>
</evidence>
<feature type="transmembrane region" description="Helical" evidence="5">
    <location>
        <begin position="235"/>
        <end position="256"/>
    </location>
</feature>
<name>A0A856MB60_9CYAN</name>
<evidence type="ECO:0000313" key="7">
    <source>
        <dbReference type="EMBL" id="QDL06941.1"/>
    </source>
</evidence>
<dbReference type="InterPro" id="IPR051533">
    <property type="entry name" value="WaaL-like"/>
</dbReference>
<accession>A0A856MB60</accession>
<keyword evidence="3 5" id="KW-1133">Transmembrane helix</keyword>
<dbReference type="PANTHER" id="PTHR37422">
    <property type="entry name" value="TEICHURONIC ACID BIOSYNTHESIS PROTEIN TUAE"/>
    <property type="match status" value="1"/>
</dbReference>
<dbReference type="AlphaFoldDB" id="A0A856MB60"/>
<feature type="transmembrane region" description="Helical" evidence="5">
    <location>
        <begin position="35"/>
        <end position="57"/>
    </location>
</feature>
<dbReference type="GO" id="GO:0016020">
    <property type="term" value="C:membrane"/>
    <property type="evidence" value="ECO:0007669"/>
    <property type="project" value="UniProtKB-SubCell"/>
</dbReference>
<dbReference type="PANTHER" id="PTHR37422:SF13">
    <property type="entry name" value="LIPOPOLYSACCHARIDE BIOSYNTHESIS PROTEIN PA4999-RELATED"/>
    <property type="match status" value="1"/>
</dbReference>
<protein>
    <submittedName>
        <fullName evidence="7">O-antigen ligase family protein</fullName>
    </submittedName>
</protein>
<reference evidence="7 8" key="1">
    <citation type="submission" date="2018-06" db="EMBL/GenBank/DDBJ databases">
        <title>Comparative genomics of Brasilonema spp. strains.</title>
        <authorList>
            <person name="Alvarenga D.O."/>
            <person name="Fiore M.F."/>
            <person name="Varani A.M."/>
        </authorList>
    </citation>
    <scope>NUCLEOTIDE SEQUENCE [LARGE SCALE GENOMIC DNA]</scope>
    <source>
        <strain evidence="7 8">CENA114</strain>
    </source>
</reference>
<evidence type="ECO:0000256" key="3">
    <source>
        <dbReference type="ARBA" id="ARBA00022989"/>
    </source>
</evidence>
<keyword evidence="4 5" id="KW-0472">Membrane</keyword>
<feature type="domain" description="O-antigen ligase-related" evidence="6">
    <location>
        <begin position="194"/>
        <end position="339"/>
    </location>
</feature>
<feature type="transmembrane region" description="Helical" evidence="5">
    <location>
        <begin position="119"/>
        <end position="138"/>
    </location>
</feature>
<dbReference type="EMBL" id="CP030118">
    <property type="protein sequence ID" value="QDL06941.1"/>
    <property type="molecule type" value="Genomic_DNA"/>
</dbReference>
<comment type="subcellular location">
    <subcellularLocation>
        <location evidence="1">Membrane</location>
        <topology evidence="1">Multi-pass membrane protein</topology>
    </subcellularLocation>
</comment>